<keyword evidence="2" id="KW-1185">Reference proteome</keyword>
<proteinExistence type="predicted"/>
<accession>A0A448X962</accession>
<name>A0A448X962_9PLAT</name>
<evidence type="ECO:0000313" key="1">
    <source>
        <dbReference type="EMBL" id="VEL31099.1"/>
    </source>
</evidence>
<dbReference type="Proteomes" id="UP000784294">
    <property type="component" value="Unassembled WGS sequence"/>
</dbReference>
<organism evidence="1 2">
    <name type="scientific">Protopolystoma xenopodis</name>
    <dbReference type="NCBI Taxonomy" id="117903"/>
    <lineage>
        <taxon>Eukaryota</taxon>
        <taxon>Metazoa</taxon>
        <taxon>Spiralia</taxon>
        <taxon>Lophotrochozoa</taxon>
        <taxon>Platyhelminthes</taxon>
        <taxon>Monogenea</taxon>
        <taxon>Polyopisthocotylea</taxon>
        <taxon>Polystomatidea</taxon>
        <taxon>Polystomatidae</taxon>
        <taxon>Protopolystoma</taxon>
    </lineage>
</organism>
<reference evidence="1" key="1">
    <citation type="submission" date="2018-11" db="EMBL/GenBank/DDBJ databases">
        <authorList>
            <consortium name="Pathogen Informatics"/>
        </authorList>
    </citation>
    <scope>NUCLEOTIDE SEQUENCE</scope>
</reference>
<evidence type="ECO:0000313" key="2">
    <source>
        <dbReference type="Proteomes" id="UP000784294"/>
    </source>
</evidence>
<sequence length="251" mass="28439">MVSTQVSSSNCTIALLDRLSKLILVHAIRSCSLGQLPASEAERLYPGLQKCVDGLHQGISDYRIELESQLDSSTCDRAFFRTLLDFRGRLLSWLHLFAFQPLGRPGIDWQARLEFHHSRAGFDLMAFRTSASERHFFSRLHARLSRPLPITTCQLRQLSLIPTHIPSMILAQFSDLACFIKDAISKREDLMSHATQVENLDNDRSTGMVQNFDLSPDQVKNDSAYEADQLSQIILAPLVGLIISHLWNRYV</sequence>
<comment type="caution">
    <text evidence="1">The sequence shown here is derived from an EMBL/GenBank/DDBJ whole genome shotgun (WGS) entry which is preliminary data.</text>
</comment>
<gene>
    <name evidence="1" type="ORF">PXEA_LOCUS24539</name>
</gene>
<protein>
    <submittedName>
        <fullName evidence="1">Uncharacterized protein</fullName>
    </submittedName>
</protein>
<dbReference type="AlphaFoldDB" id="A0A448X962"/>
<dbReference type="EMBL" id="CAAALY010118674">
    <property type="protein sequence ID" value="VEL31099.1"/>
    <property type="molecule type" value="Genomic_DNA"/>
</dbReference>